<keyword evidence="7" id="KW-1185">Reference proteome</keyword>
<dbReference type="KEGG" id="caul:KCG34_12720"/>
<feature type="DNA-binding region" description="H-T-H motif" evidence="4">
    <location>
        <begin position="18"/>
        <end position="37"/>
    </location>
</feature>
<dbReference type="AlphaFoldDB" id="A0A975FVM2"/>
<proteinExistence type="predicted"/>
<dbReference type="GO" id="GO:0000976">
    <property type="term" value="F:transcription cis-regulatory region binding"/>
    <property type="evidence" value="ECO:0007669"/>
    <property type="project" value="TreeGrafter"/>
</dbReference>
<dbReference type="InterPro" id="IPR011075">
    <property type="entry name" value="TetR_C"/>
</dbReference>
<dbReference type="PROSITE" id="PS50977">
    <property type="entry name" value="HTH_TETR_2"/>
    <property type="match status" value="1"/>
</dbReference>
<dbReference type="GO" id="GO:0003700">
    <property type="term" value="F:DNA-binding transcription factor activity"/>
    <property type="evidence" value="ECO:0007669"/>
    <property type="project" value="TreeGrafter"/>
</dbReference>
<dbReference type="PRINTS" id="PR00455">
    <property type="entry name" value="HTHTETR"/>
</dbReference>
<sequence>MLDAAIGLYAEAGWAGFSYEALARRSGVGKAGLYARWKSREALLRRTLEARWLAPARIDTGSLRGDLLALAGQIFGVLTSDHAGVARWMPADAVRHPEVEAALTPYREATVSQGRAIVRRAIARGEIAPSVNPGLLMDLVVGGVTNHVSTTPRRLRAAMIAKSERFSADLVDAVLRGVGAGEPISPASS</sequence>
<feature type="domain" description="HTH tetR-type" evidence="5">
    <location>
        <begin position="1"/>
        <end position="55"/>
    </location>
</feature>
<evidence type="ECO:0000313" key="6">
    <source>
        <dbReference type="EMBL" id="QUD85971.1"/>
    </source>
</evidence>
<organism evidence="6 7">
    <name type="scientific">Phenylobacterium montanum</name>
    <dbReference type="NCBI Taxonomy" id="2823693"/>
    <lineage>
        <taxon>Bacteria</taxon>
        <taxon>Pseudomonadati</taxon>
        <taxon>Pseudomonadota</taxon>
        <taxon>Alphaproteobacteria</taxon>
        <taxon>Caulobacterales</taxon>
        <taxon>Caulobacteraceae</taxon>
        <taxon>Phenylobacterium</taxon>
    </lineage>
</organism>
<name>A0A975FVM2_9CAUL</name>
<dbReference type="SUPFAM" id="SSF48498">
    <property type="entry name" value="Tetracyclin repressor-like, C-terminal domain"/>
    <property type="match status" value="1"/>
</dbReference>
<dbReference type="Pfam" id="PF16859">
    <property type="entry name" value="TetR_C_11"/>
    <property type="match status" value="1"/>
</dbReference>
<evidence type="ECO:0000256" key="4">
    <source>
        <dbReference type="PROSITE-ProRule" id="PRU00335"/>
    </source>
</evidence>
<dbReference type="InterPro" id="IPR050109">
    <property type="entry name" value="HTH-type_TetR-like_transc_reg"/>
</dbReference>
<dbReference type="Gene3D" id="1.10.357.10">
    <property type="entry name" value="Tetracycline Repressor, domain 2"/>
    <property type="match status" value="1"/>
</dbReference>
<accession>A0A975FVM2</accession>
<dbReference type="EMBL" id="CP073078">
    <property type="protein sequence ID" value="QUD85971.1"/>
    <property type="molecule type" value="Genomic_DNA"/>
</dbReference>
<evidence type="ECO:0000313" key="7">
    <source>
        <dbReference type="Proteomes" id="UP000676409"/>
    </source>
</evidence>
<evidence type="ECO:0000259" key="5">
    <source>
        <dbReference type="PROSITE" id="PS50977"/>
    </source>
</evidence>
<protein>
    <submittedName>
        <fullName evidence="6">TetR/AcrR family transcriptional regulator</fullName>
    </submittedName>
</protein>
<keyword evidence="2 4" id="KW-0238">DNA-binding</keyword>
<keyword evidence="3" id="KW-0804">Transcription</keyword>
<dbReference type="Pfam" id="PF00440">
    <property type="entry name" value="TetR_N"/>
    <property type="match status" value="1"/>
</dbReference>
<dbReference type="InterPro" id="IPR001647">
    <property type="entry name" value="HTH_TetR"/>
</dbReference>
<reference evidence="6" key="1">
    <citation type="submission" date="2021-04" db="EMBL/GenBank/DDBJ databases">
        <title>The complete genome sequence of Caulobacter sp. S6.</title>
        <authorList>
            <person name="Tang Y."/>
            <person name="Ouyang W."/>
            <person name="Liu Q."/>
            <person name="Huang B."/>
            <person name="Guo Z."/>
            <person name="Lei P."/>
        </authorList>
    </citation>
    <scope>NUCLEOTIDE SEQUENCE</scope>
    <source>
        <strain evidence="6">S6</strain>
    </source>
</reference>
<evidence type="ECO:0000256" key="2">
    <source>
        <dbReference type="ARBA" id="ARBA00023125"/>
    </source>
</evidence>
<gene>
    <name evidence="6" type="ORF">KCG34_12720</name>
</gene>
<keyword evidence="1" id="KW-0805">Transcription regulation</keyword>
<dbReference type="Proteomes" id="UP000676409">
    <property type="component" value="Chromosome"/>
</dbReference>
<dbReference type="InterPro" id="IPR009057">
    <property type="entry name" value="Homeodomain-like_sf"/>
</dbReference>
<dbReference type="Gene3D" id="1.10.10.60">
    <property type="entry name" value="Homeodomain-like"/>
    <property type="match status" value="1"/>
</dbReference>
<dbReference type="PANTHER" id="PTHR30055">
    <property type="entry name" value="HTH-TYPE TRANSCRIPTIONAL REGULATOR RUTR"/>
    <property type="match status" value="1"/>
</dbReference>
<dbReference type="SUPFAM" id="SSF46689">
    <property type="entry name" value="Homeodomain-like"/>
    <property type="match status" value="1"/>
</dbReference>
<dbReference type="InterPro" id="IPR036271">
    <property type="entry name" value="Tet_transcr_reg_TetR-rel_C_sf"/>
</dbReference>
<evidence type="ECO:0000256" key="1">
    <source>
        <dbReference type="ARBA" id="ARBA00023015"/>
    </source>
</evidence>
<evidence type="ECO:0000256" key="3">
    <source>
        <dbReference type="ARBA" id="ARBA00023163"/>
    </source>
</evidence>
<dbReference type="RefSeq" id="WP_211936023.1">
    <property type="nucleotide sequence ID" value="NZ_CP073078.1"/>
</dbReference>
<dbReference type="PANTHER" id="PTHR30055:SF148">
    <property type="entry name" value="TETR-FAMILY TRANSCRIPTIONAL REGULATOR"/>
    <property type="match status" value="1"/>
</dbReference>